<evidence type="ECO:0000313" key="2">
    <source>
        <dbReference type="Proteomes" id="UP000076925"/>
    </source>
</evidence>
<reference evidence="1 2" key="1">
    <citation type="journal article" date="2013" name="Genome Biol. Evol.">
        <title>Genomes of Stigonematalean cyanobacteria (subsection V) and the evolution of oxygenic photosynthesis from prokaryotes to plastids.</title>
        <authorList>
            <person name="Dagan T."/>
            <person name="Roettger M."/>
            <person name="Stucken K."/>
            <person name="Landan G."/>
            <person name="Koch R."/>
            <person name="Major P."/>
            <person name="Gould S.B."/>
            <person name="Goremykin V.V."/>
            <person name="Rippka R."/>
            <person name="Tandeau de Marsac N."/>
            <person name="Gugger M."/>
            <person name="Lockhart P.J."/>
            <person name="Allen J.F."/>
            <person name="Brune I."/>
            <person name="Maus I."/>
            <person name="Puhler A."/>
            <person name="Martin W.F."/>
        </authorList>
    </citation>
    <scope>NUCLEOTIDE SEQUENCE [LARGE SCALE GENOMIC DNA]</scope>
    <source>
        <strain evidence="1 2">PCC 7110</strain>
    </source>
</reference>
<protein>
    <submittedName>
        <fullName evidence="1">Uncharacterized protein</fullName>
    </submittedName>
</protein>
<dbReference type="OrthoDB" id="515873at2"/>
<accession>A0A139X373</accession>
<proteinExistence type="predicted"/>
<gene>
    <name evidence="1" type="ORF">WA1_33960</name>
</gene>
<keyword evidence="2" id="KW-1185">Reference proteome</keyword>
<evidence type="ECO:0000313" key="1">
    <source>
        <dbReference type="EMBL" id="KYC39157.1"/>
    </source>
</evidence>
<name>A0A139X373_9CYAN</name>
<dbReference type="Proteomes" id="UP000076925">
    <property type="component" value="Unassembled WGS sequence"/>
</dbReference>
<sequence length="68" mass="7824">MLESFEPENRYLVIADRNTGHLPKSQDSAYLEGYLKGRPEGLDGIVQFFPSLEAYVQWKFKDSQSPKT</sequence>
<organism evidence="1 2">
    <name type="scientific">Scytonema hofmannii PCC 7110</name>
    <dbReference type="NCBI Taxonomy" id="128403"/>
    <lineage>
        <taxon>Bacteria</taxon>
        <taxon>Bacillati</taxon>
        <taxon>Cyanobacteriota</taxon>
        <taxon>Cyanophyceae</taxon>
        <taxon>Nostocales</taxon>
        <taxon>Scytonemataceae</taxon>
        <taxon>Scytonema</taxon>
    </lineage>
</organism>
<comment type="caution">
    <text evidence="1">The sequence shown here is derived from an EMBL/GenBank/DDBJ whole genome shotgun (WGS) entry which is preliminary data.</text>
</comment>
<dbReference type="AlphaFoldDB" id="A0A139X373"/>
<dbReference type="EMBL" id="ANNX02000036">
    <property type="protein sequence ID" value="KYC39157.1"/>
    <property type="molecule type" value="Genomic_DNA"/>
</dbReference>